<proteinExistence type="predicted"/>
<dbReference type="InterPro" id="IPR042070">
    <property type="entry name" value="PucR_C-HTH_sf"/>
</dbReference>
<reference evidence="4" key="1">
    <citation type="journal article" date="2019" name="Int. J. Syst. Evol. Microbiol.">
        <title>The Global Catalogue of Microorganisms (GCM) 10K type strain sequencing project: providing services to taxonomists for standard genome sequencing and annotation.</title>
        <authorList>
            <consortium name="The Broad Institute Genomics Platform"/>
            <consortium name="The Broad Institute Genome Sequencing Center for Infectious Disease"/>
            <person name="Wu L."/>
            <person name="Ma J."/>
        </authorList>
    </citation>
    <scope>NUCLEOTIDE SEQUENCE [LARGE SCALE GENOMIC DNA]</scope>
    <source>
        <strain evidence="4">CCUG 50213</strain>
    </source>
</reference>
<dbReference type="InterPro" id="IPR025736">
    <property type="entry name" value="PucR_C-HTH_dom"/>
</dbReference>
<accession>A0ABW3TQE0</accession>
<dbReference type="Pfam" id="PF13556">
    <property type="entry name" value="HTH_30"/>
    <property type="match status" value="1"/>
</dbReference>
<dbReference type="PANTHER" id="PTHR33744">
    <property type="entry name" value="CARBOHYDRATE DIACID REGULATOR"/>
    <property type="match status" value="1"/>
</dbReference>
<feature type="domain" description="PucR C-terminal helix-turn-helix" evidence="2">
    <location>
        <begin position="380"/>
        <end position="437"/>
    </location>
</feature>
<dbReference type="InterPro" id="IPR012914">
    <property type="entry name" value="PucR_dom"/>
</dbReference>
<name>A0ABW3TQE0_9MICO</name>
<comment type="caution">
    <text evidence="3">The sequence shown here is derived from an EMBL/GenBank/DDBJ whole genome shotgun (WGS) entry which is preliminary data.</text>
</comment>
<protein>
    <submittedName>
        <fullName evidence="3">PucR family transcriptional regulator ligand-binding domain-containing protein</fullName>
    </submittedName>
</protein>
<dbReference type="EMBL" id="JBHTLY010000004">
    <property type="protein sequence ID" value="MFD1202434.1"/>
    <property type="molecule type" value="Genomic_DNA"/>
</dbReference>
<organism evidence="3 4">
    <name type="scientific">Leucobacter albus</name>
    <dbReference type="NCBI Taxonomy" id="272210"/>
    <lineage>
        <taxon>Bacteria</taxon>
        <taxon>Bacillati</taxon>
        <taxon>Actinomycetota</taxon>
        <taxon>Actinomycetes</taxon>
        <taxon>Micrococcales</taxon>
        <taxon>Microbacteriaceae</taxon>
        <taxon>Leucobacter</taxon>
    </lineage>
</organism>
<dbReference type="Proteomes" id="UP001597181">
    <property type="component" value="Unassembled WGS sequence"/>
</dbReference>
<evidence type="ECO:0000259" key="2">
    <source>
        <dbReference type="Pfam" id="PF13556"/>
    </source>
</evidence>
<evidence type="ECO:0000313" key="4">
    <source>
        <dbReference type="Proteomes" id="UP001597181"/>
    </source>
</evidence>
<dbReference type="PANTHER" id="PTHR33744:SF1">
    <property type="entry name" value="DNA-BINDING TRANSCRIPTIONAL ACTIVATOR ADER"/>
    <property type="match status" value="1"/>
</dbReference>
<feature type="domain" description="Purine catabolism PurC-like" evidence="1">
    <location>
        <begin position="31"/>
        <end position="134"/>
    </location>
</feature>
<dbReference type="RefSeq" id="WP_382389534.1">
    <property type="nucleotide sequence ID" value="NZ_JBHTLY010000004.1"/>
</dbReference>
<keyword evidence="4" id="KW-1185">Reference proteome</keyword>
<dbReference type="Pfam" id="PF07905">
    <property type="entry name" value="PucR"/>
    <property type="match status" value="1"/>
</dbReference>
<evidence type="ECO:0000313" key="3">
    <source>
        <dbReference type="EMBL" id="MFD1202434.1"/>
    </source>
</evidence>
<gene>
    <name evidence="3" type="ORF">ACFQ3U_11065</name>
</gene>
<sequence length="454" mass="49231">MLVVNSMRSAAPAVTIGDIVVDRDLAVECVVMPDGGLLRSVTWVHATEQLDPRPHLRRSEIVCTLGSALVREHSARFFVESLVAAGVAGVALGLGEVHLAAPAELVSECERQGLPLLLLPHGIPFLAVNDAILRHRSRIEVEARRQEAELMSQLMTAARNGSSESAMLAVVDGEYGGRIEVGDRLGVPTWLGQGAGPSEGFLEQLGSVIELIRLERERETVEAFAQAGQLVGLIGEGLAHPAALLPELDRCGVGSSQLRVSHWPTGSEGPLTDKWPNAFIGVVAEGVVMIADASDPEEFRELGLVCGYSGVVRMEEMRRALSEARSALRLARSRGGIAGPDALVSLGALLEQQPADRLVPFIERLVAPLVAADSRGRGELVRTLTVFFEQEHHLQRTAAELYVHVNTVRQRFARIKDLVDRDPLSPGECADLRIALWAAERRRVIRRRLTQPLA</sequence>
<dbReference type="InterPro" id="IPR051448">
    <property type="entry name" value="CdaR-like_regulators"/>
</dbReference>
<evidence type="ECO:0000259" key="1">
    <source>
        <dbReference type="Pfam" id="PF07905"/>
    </source>
</evidence>
<dbReference type="Gene3D" id="1.10.10.2840">
    <property type="entry name" value="PucR C-terminal helix-turn-helix domain"/>
    <property type="match status" value="1"/>
</dbReference>